<organism evidence="2">
    <name type="scientific">Xenorhabdus bovienii str. kraussei Becker Underwood</name>
    <dbReference type="NCBI Taxonomy" id="1398204"/>
    <lineage>
        <taxon>Bacteria</taxon>
        <taxon>Pseudomonadati</taxon>
        <taxon>Pseudomonadota</taxon>
        <taxon>Gammaproteobacteria</taxon>
        <taxon>Enterobacterales</taxon>
        <taxon>Morganellaceae</taxon>
        <taxon>Xenorhabdus</taxon>
    </lineage>
</organism>
<accession>A0A077PSD2</accession>
<dbReference type="InterPro" id="IPR024431">
    <property type="entry name" value="InsA_HTH_dom"/>
</dbReference>
<feature type="domain" description="Insertion element IS1 protein InsA helix-turn-helix" evidence="1">
    <location>
        <begin position="3"/>
        <end position="45"/>
    </location>
</feature>
<dbReference type="PANTHER" id="PTHR47923:SF1">
    <property type="entry name" value="INSERTION ELEMENT IS1 1 PROTEIN INSA-RELATED"/>
    <property type="match status" value="1"/>
</dbReference>
<comment type="caution">
    <text evidence="2">The sequence shown here is derived from an EMBL/GenBank/DDBJ whole genome shotgun (WGS) entry which is preliminary data.</text>
</comment>
<proteinExistence type="predicted"/>
<evidence type="ECO:0000259" key="1">
    <source>
        <dbReference type="Pfam" id="PF12759"/>
    </source>
</evidence>
<dbReference type="NCBIfam" id="NF033558">
    <property type="entry name" value="transpos_IS1"/>
    <property type="match status" value="1"/>
</dbReference>
<dbReference type="GO" id="GO:0004803">
    <property type="term" value="F:transposase activity"/>
    <property type="evidence" value="ECO:0007669"/>
    <property type="project" value="InterPro"/>
</dbReference>
<dbReference type="EMBL" id="CBSZ010000141">
    <property type="protein sequence ID" value="CDH23958.1"/>
    <property type="molecule type" value="Genomic_DNA"/>
</dbReference>
<dbReference type="AlphaFoldDB" id="A0A077PSD2"/>
<reference evidence="2" key="1">
    <citation type="submission" date="2013-07" db="EMBL/GenBank/DDBJ databases">
        <title>Sub-species coevolution in mutualistic symbiosis.</title>
        <authorList>
            <person name="Murfin K."/>
            <person name="Klassen J."/>
            <person name="Lee M."/>
            <person name="Forst S."/>
            <person name="Stock P."/>
            <person name="Goodrich-Blair H."/>
        </authorList>
    </citation>
    <scope>NUCLEOTIDE SEQUENCE [LARGE SCALE GENOMIC DNA]</scope>
    <source>
        <strain evidence="2">Kraussei Becker Underwood</strain>
    </source>
</reference>
<evidence type="ECO:0000313" key="2">
    <source>
        <dbReference type="EMBL" id="CDH23958.1"/>
    </source>
</evidence>
<name>A0A077PSD2_XENBV</name>
<dbReference type="GO" id="GO:0006313">
    <property type="term" value="P:DNA transposition"/>
    <property type="evidence" value="ECO:0007669"/>
    <property type="project" value="InterPro"/>
</dbReference>
<dbReference type="Proteomes" id="UP000028493">
    <property type="component" value="Unassembled WGS sequence"/>
</dbReference>
<gene>
    <name evidence="2" type="ORF">XBKB1_2250002</name>
</gene>
<sequence length="106" mass="12124">MEYTYQACKLGVKEQIINMAMNNGGIRDTARVLKVATSTVMTTLKTYPRNVTTLPLDGDNIQLICEMDEQGSFVGNKKNQRGLWYVWEPRLKRIVAHVFGDRSRKT</sequence>
<protein>
    <submittedName>
        <fullName evidence="2">Insertion element IS1 1/5/6 protein insB</fullName>
    </submittedName>
</protein>
<dbReference type="GO" id="GO:0003677">
    <property type="term" value="F:DNA binding"/>
    <property type="evidence" value="ECO:0007669"/>
    <property type="project" value="InterPro"/>
</dbReference>
<dbReference type="PANTHER" id="PTHR47923">
    <property type="entry name" value="INSERTION ELEMENT IS1 1 PROTEIN INSA-RELATED"/>
    <property type="match status" value="1"/>
</dbReference>
<dbReference type="Pfam" id="PF03400">
    <property type="entry name" value="DDE_Tnp_IS1"/>
    <property type="match status" value="1"/>
</dbReference>
<dbReference type="InterPro" id="IPR005063">
    <property type="entry name" value="Transposase_27"/>
</dbReference>
<dbReference type="Pfam" id="PF12759">
    <property type="entry name" value="HTH_Tnp_IS1"/>
    <property type="match status" value="1"/>
</dbReference>
<dbReference type="InterPro" id="IPR051252">
    <property type="entry name" value="IS1_transposase_InsA"/>
</dbReference>
<dbReference type="HOGENOM" id="CLU_2222214_0_0_6"/>